<dbReference type="InterPro" id="IPR024087">
    <property type="entry name" value="Creatininase-like_sf"/>
</dbReference>
<dbReference type="SUPFAM" id="SSF102215">
    <property type="entry name" value="Creatininase"/>
    <property type="match status" value="1"/>
</dbReference>
<dbReference type="GO" id="GO:0006602">
    <property type="term" value="P:creatinine catabolic process"/>
    <property type="evidence" value="ECO:0007669"/>
    <property type="project" value="InterPro"/>
</dbReference>
<dbReference type="GO" id="GO:0046872">
    <property type="term" value="F:metal ion binding"/>
    <property type="evidence" value="ECO:0007669"/>
    <property type="project" value="UniProtKB-KW"/>
</dbReference>
<reference evidence="6 7" key="1">
    <citation type="submission" date="2020-02" db="EMBL/GenBank/DDBJ databases">
        <authorList>
            <person name="Li G."/>
        </authorList>
    </citation>
    <scope>NUCLEOTIDE SEQUENCE [LARGE SCALE GENOMIC DNA]</scope>
    <source>
        <strain evidence="6 7">DSM 102029</strain>
        <plasmid evidence="7">plgm</plasmid>
    </source>
</reference>
<dbReference type="KEGG" id="apra:G3A50_21550"/>
<keyword evidence="7" id="KW-1185">Reference proteome</keyword>
<evidence type="ECO:0000256" key="1">
    <source>
        <dbReference type="ARBA" id="ARBA00001947"/>
    </source>
</evidence>
<dbReference type="AlphaFoldDB" id="A0A6P1YTE1"/>
<name>A0A6P1YTE1_9HYPH</name>
<dbReference type="NCBIfam" id="TIGR04448">
    <property type="entry name" value="creatininase"/>
    <property type="match status" value="1"/>
</dbReference>
<dbReference type="Pfam" id="PF02633">
    <property type="entry name" value="Creatininase"/>
    <property type="match status" value="1"/>
</dbReference>
<dbReference type="InterPro" id="IPR031034">
    <property type="entry name" value="Creatininase"/>
</dbReference>
<evidence type="ECO:0000313" key="6">
    <source>
        <dbReference type="EMBL" id="QIB36422.1"/>
    </source>
</evidence>
<dbReference type="PANTHER" id="PTHR35005:SF1">
    <property type="entry name" value="2-AMINO-5-FORMYLAMINO-6-RIBOSYLAMINOPYRIMIDIN-4(3H)-ONE 5'-MONOPHOSPHATE DEFORMYLASE"/>
    <property type="match status" value="1"/>
</dbReference>
<dbReference type="EMBL" id="CP048631">
    <property type="protein sequence ID" value="QIB36422.1"/>
    <property type="molecule type" value="Genomic_DNA"/>
</dbReference>
<evidence type="ECO:0000256" key="4">
    <source>
        <dbReference type="ARBA" id="ARBA00022833"/>
    </source>
</evidence>
<dbReference type="InterPro" id="IPR003785">
    <property type="entry name" value="Creatininase/forma_Hydrolase"/>
</dbReference>
<comment type="cofactor">
    <cofactor evidence="1">
        <name>Zn(2+)</name>
        <dbReference type="ChEBI" id="CHEBI:29105"/>
    </cofactor>
</comment>
<evidence type="ECO:0000256" key="5">
    <source>
        <dbReference type="ARBA" id="ARBA00024029"/>
    </source>
</evidence>
<dbReference type="EC" id="3.5.2.10" evidence="6"/>
<dbReference type="PANTHER" id="PTHR35005">
    <property type="entry name" value="3-DEHYDRO-SCYLLO-INOSOSE HYDROLASE"/>
    <property type="match status" value="1"/>
</dbReference>
<evidence type="ECO:0000256" key="3">
    <source>
        <dbReference type="ARBA" id="ARBA00022801"/>
    </source>
</evidence>
<proteinExistence type="inferred from homology"/>
<dbReference type="Gene3D" id="3.40.50.10310">
    <property type="entry name" value="Creatininase"/>
    <property type="match status" value="1"/>
</dbReference>
<dbReference type="Proteomes" id="UP000464751">
    <property type="component" value="Plasmid pLGM"/>
</dbReference>
<evidence type="ECO:0000313" key="7">
    <source>
        <dbReference type="Proteomes" id="UP000464751"/>
    </source>
</evidence>
<organism evidence="6 7">
    <name type="scientific">Ancylobacter pratisalsi</name>
    <dbReference type="NCBI Taxonomy" id="1745854"/>
    <lineage>
        <taxon>Bacteria</taxon>
        <taxon>Pseudomonadati</taxon>
        <taxon>Pseudomonadota</taxon>
        <taxon>Alphaproteobacteria</taxon>
        <taxon>Hyphomicrobiales</taxon>
        <taxon>Xanthobacteraceae</taxon>
        <taxon>Ancylobacter</taxon>
    </lineage>
</organism>
<accession>A0A6P1YTE1</accession>
<dbReference type="GO" id="GO:0047789">
    <property type="term" value="F:creatininase activity"/>
    <property type="evidence" value="ECO:0007669"/>
    <property type="project" value="UniProtKB-EC"/>
</dbReference>
<dbReference type="RefSeq" id="WP_163078015.1">
    <property type="nucleotide sequence ID" value="NZ_CP048631.1"/>
</dbReference>
<keyword evidence="2" id="KW-0479">Metal-binding</keyword>
<keyword evidence="4" id="KW-0862">Zinc</keyword>
<dbReference type="GO" id="GO:0006601">
    <property type="term" value="P:creatine biosynthetic process"/>
    <property type="evidence" value="ECO:0007669"/>
    <property type="project" value="InterPro"/>
</dbReference>
<gene>
    <name evidence="6" type="ORF">G3A50_21550</name>
</gene>
<comment type="similarity">
    <text evidence="5">Belongs to the creatininase superfamily.</text>
</comment>
<dbReference type="GO" id="GO:0009231">
    <property type="term" value="P:riboflavin biosynthetic process"/>
    <property type="evidence" value="ECO:0007669"/>
    <property type="project" value="TreeGrafter"/>
</dbReference>
<geneLocation type="plasmid" evidence="7">
    <name>plgm</name>
</geneLocation>
<protein>
    <submittedName>
        <fullName evidence="6">Creatininase</fullName>
        <ecNumber evidence="6">3.5.2.10</ecNumber>
    </submittedName>
</protein>
<keyword evidence="3 6" id="KW-0378">Hydrolase</keyword>
<sequence>MTGLSTRIADMTWYEFADRVKDNPIVFVPTGSVEQHGPHLPLLTDVILPSALAEAVAAEVGGMVAPPVAYGYKSQPKSGGGNHFPGTLSLDANVFIALVRNIINELVRHGARNIVLFDGHMENAWFLVEAADLALRDQAMLGRTEVKIIKLGYWDFITKATEALLFPNGFPSWELEHAAVMETSLMLHIRPDLVRQDRIPDDPAADFPPYDVYPFDTRPIPPTGVLSSAKSASADKGRAVLAQVVPDIAAALSREFPSGRGHS</sequence>
<keyword evidence="6" id="KW-0614">Plasmid</keyword>
<dbReference type="GO" id="GO:0016811">
    <property type="term" value="F:hydrolase activity, acting on carbon-nitrogen (but not peptide) bonds, in linear amides"/>
    <property type="evidence" value="ECO:0007669"/>
    <property type="project" value="TreeGrafter"/>
</dbReference>
<evidence type="ECO:0000256" key="2">
    <source>
        <dbReference type="ARBA" id="ARBA00022723"/>
    </source>
</evidence>